<sequence length="400" mass="38780">MAGISARVVAALGGGGGGAGGEGAAAALEGDAGEPGAGAEGARQSAAGGSSGREYKDGQAVQGGGGRAGGGGPRARRARLPQRAVAGADGGPVFTTQGLSNIVWAHAALGVADGPLLRAAVGAVCEKPLLYEARAQEAASLLWALATLGVDTGLLAAHGSNGGGGAGGVLGEMGADEGPAERLAAAALRRPGECGAAEVSNMMWALARLEQHARARQERQALGHDQQQQQMDKDLPSHPIEGLEPAGVAVSAGAAAGPAAGAPVAPPPGAGGPMFAALCRAMLQRLGAASGPDVGQALWACAALRHFDAPTLSALGAAAAALAQTGLLSAAEVATSAWALARLGLRDEGVLRALGDEGAAMASAGRLKDVDVANLAWAFATLEVGVASCGRGDAGDRAVG</sequence>
<dbReference type="RefSeq" id="XP_013895878.1">
    <property type="nucleotide sequence ID" value="XM_014040424.1"/>
</dbReference>
<dbReference type="GO" id="GO:1901259">
    <property type="term" value="P:chloroplast rRNA processing"/>
    <property type="evidence" value="ECO:0007669"/>
    <property type="project" value="TreeGrafter"/>
</dbReference>
<dbReference type="GeneID" id="25728336"/>
<dbReference type="GO" id="GO:0035770">
    <property type="term" value="C:ribonucleoprotein granule"/>
    <property type="evidence" value="ECO:0007669"/>
    <property type="project" value="TreeGrafter"/>
</dbReference>
<protein>
    <submittedName>
        <fullName evidence="2">Uncharacterized protein</fullName>
    </submittedName>
</protein>
<keyword evidence="3" id="KW-1185">Reference proteome</keyword>
<feature type="compositionally biased region" description="Gly residues" evidence="1">
    <location>
        <begin position="61"/>
        <end position="73"/>
    </location>
</feature>
<feature type="region of interest" description="Disordered" evidence="1">
    <location>
        <begin position="215"/>
        <end position="243"/>
    </location>
</feature>
<evidence type="ECO:0000256" key="1">
    <source>
        <dbReference type="SAM" id="MobiDB-lite"/>
    </source>
</evidence>
<dbReference type="PANTHER" id="PTHR21228:SF40">
    <property type="entry name" value="LD45607P"/>
    <property type="match status" value="1"/>
</dbReference>
<dbReference type="PANTHER" id="PTHR21228">
    <property type="entry name" value="FAST LEU-RICH DOMAIN-CONTAINING"/>
    <property type="match status" value="1"/>
</dbReference>
<dbReference type="GO" id="GO:0000963">
    <property type="term" value="P:mitochondrial RNA processing"/>
    <property type="evidence" value="ECO:0007669"/>
    <property type="project" value="TreeGrafter"/>
</dbReference>
<feature type="region of interest" description="Disordered" evidence="1">
    <location>
        <begin position="15"/>
        <end position="77"/>
    </location>
</feature>
<gene>
    <name evidence="2" type="ORF">MNEG_11107</name>
</gene>
<dbReference type="GO" id="GO:0005759">
    <property type="term" value="C:mitochondrial matrix"/>
    <property type="evidence" value="ECO:0007669"/>
    <property type="project" value="TreeGrafter"/>
</dbReference>
<dbReference type="GO" id="GO:0044528">
    <property type="term" value="P:regulation of mitochondrial mRNA stability"/>
    <property type="evidence" value="ECO:0007669"/>
    <property type="project" value="TreeGrafter"/>
</dbReference>
<dbReference type="OrthoDB" id="10686370at2759"/>
<reference evidence="2 3" key="1">
    <citation type="journal article" date="2013" name="BMC Genomics">
        <title>Reconstruction of the lipid metabolism for the microalga Monoraphidium neglectum from its genome sequence reveals characteristics suitable for biofuel production.</title>
        <authorList>
            <person name="Bogen C."/>
            <person name="Al-Dilaimi A."/>
            <person name="Albersmeier A."/>
            <person name="Wichmann J."/>
            <person name="Grundmann M."/>
            <person name="Rupp O."/>
            <person name="Lauersen K.J."/>
            <person name="Blifernez-Klassen O."/>
            <person name="Kalinowski J."/>
            <person name="Goesmann A."/>
            <person name="Mussgnug J.H."/>
            <person name="Kruse O."/>
        </authorList>
    </citation>
    <scope>NUCLEOTIDE SEQUENCE [LARGE SCALE GENOMIC DNA]</scope>
    <source>
        <strain evidence="2 3">SAG 48.87</strain>
    </source>
</reference>
<proteinExistence type="predicted"/>
<organism evidence="2 3">
    <name type="scientific">Monoraphidium neglectum</name>
    <dbReference type="NCBI Taxonomy" id="145388"/>
    <lineage>
        <taxon>Eukaryota</taxon>
        <taxon>Viridiplantae</taxon>
        <taxon>Chlorophyta</taxon>
        <taxon>core chlorophytes</taxon>
        <taxon>Chlorophyceae</taxon>
        <taxon>CS clade</taxon>
        <taxon>Sphaeropleales</taxon>
        <taxon>Selenastraceae</taxon>
        <taxon>Monoraphidium</taxon>
    </lineage>
</organism>
<dbReference type="GO" id="GO:0003723">
    <property type="term" value="F:RNA binding"/>
    <property type="evidence" value="ECO:0007669"/>
    <property type="project" value="TreeGrafter"/>
</dbReference>
<evidence type="ECO:0000313" key="3">
    <source>
        <dbReference type="Proteomes" id="UP000054498"/>
    </source>
</evidence>
<accession>A0A0D2KM88</accession>
<dbReference type="EMBL" id="KK102812">
    <property type="protein sequence ID" value="KIY96858.1"/>
    <property type="molecule type" value="Genomic_DNA"/>
</dbReference>
<dbReference type="Proteomes" id="UP000054498">
    <property type="component" value="Unassembled WGS sequence"/>
</dbReference>
<dbReference type="InterPro" id="IPR050870">
    <property type="entry name" value="FAST_kinase"/>
</dbReference>
<name>A0A0D2KM88_9CHLO</name>
<evidence type="ECO:0000313" key="2">
    <source>
        <dbReference type="EMBL" id="KIY96858.1"/>
    </source>
</evidence>
<dbReference type="AlphaFoldDB" id="A0A0D2KM88"/>
<dbReference type="GO" id="GO:0009507">
    <property type="term" value="C:chloroplast"/>
    <property type="evidence" value="ECO:0007669"/>
    <property type="project" value="GOC"/>
</dbReference>
<dbReference type="KEGG" id="mng:MNEG_11107"/>